<reference evidence="2" key="1">
    <citation type="submission" date="2016-10" db="EMBL/GenBank/DDBJ databases">
        <authorList>
            <person name="Varghese N."/>
            <person name="Submissions S."/>
        </authorList>
    </citation>
    <scope>NUCLEOTIDE SEQUENCE [LARGE SCALE GENOMIC DNA]</scope>
    <source>
        <strain evidence="2">DSM 24536</strain>
    </source>
</reference>
<dbReference type="EMBL" id="FNHH01000035">
    <property type="protein sequence ID" value="SDN03587.1"/>
    <property type="molecule type" value="Genomic_DNA"/>
</dbReference>
<evidence type="ECO:0000313" key="2">
    <source>
        <dbReference type="Proteomes" id="UP000199226"/>
    </source>
</evidence>
<evidence type="ECO:0000313" key="1">
    <source>
        <dbReference type="EMBL" id="SDN03587.1"/>
    </source>
</evidence>
<sequence length="54" mass="6364">MGTRETRAPAEIAFNNLKIVVQKPYGFETIAIKNQFFKSPETQLRDRKATFWFK</sequence>
<gene>
    <name evidence="1" type="ORF">SAMN05421813_13517</name>
</gene>
<accession>A0A1G9Y3J8</accession>
<dbReference type="Proteomes" id="UP000199226">
    <property type="component" value="Unassembled WGS sequence"/>
</dbReference>
<protein>
    <submittedName>
        <fullName evidence="1">Uncharacterized protein</fullName>
    </submittedName>
</protein>
<proteinExistence type="predicted"/>
<dbReference type="STRING" id="990371.SAMN05421813_13517"/>
<organism evidence="1 2">
    <name type="scientific">Daejeonella rubra</name>
    <dbReference type="NCBI Taxonomy" id="990371"/>
    <lineage>
        <taxon>Bacteria</taxon>
        <taxon>Pseudomonadati</taxon>
        <taxon>Bacteroidota</taxon>
        <taxon>Sphingobacteriia</taxon>
        <taxon>Sphingobacteriales</taxon>
        <taxon>Sphingobacteriaceae</taxon>
        <taxon>Daejeonella</taxon>
    </lineage>
</organism>
<name>A0A1G9Y3J8_9SPHI</name>
<dbReference type="AlphaFoldDB" id="A0A1G9Y3J8"/>
<keyword evidence="2" id="KW-1185">Reference proteome</keyword>